<gene>
    <name evidence="1" type="ORF">METZ01_LOCUS395106</name>
</gene>
<name>A0A382V6X5_9ZZZZ</name>
<protein>
    <submittedName>
        <fullName evidence="1">Uncharacterized protein</fullName>
    </submittedName>
</protein>
<dbReference type="AlphaFoldDB" id="A0A382V6X5"/>
<feature type="non-terminal residue" evidence="1">
    <location>
        <position position="24"/>
    </location>
</feature>
<evidence type="ECO:0000313" key="1">
    <source>
        <dbReference type="EMBL" id="SVD42252.1"/>
    </source>
</evidence>
<sequence>MPQPNIVVLDGHTLNPGDLSWDAI</sequence>
<reference evidence="1" key="1">
    <citation type="submission" date="2018-05" db="EMBL/GenBank/DDBJ databases">
        <authorList>
            <person name="Lanie J.A."/>
            <person name="Ng W.-L."/>
            <person name="Kazmierczak K.M."/>
            <person name="Andrzejewski T.M."/>
            <person name="Davidsen T.M."/>
            <person name="Wayne K.J."/>
            <person name="Tettelin H."/>
            <person name="Glass J.I."/>
            <person name="Rusch D."/>
            <person name="Podicherti R."/>
            <person name="Tsui H.-C.T."/>
            <person name="Winkler M.E."/>
        </authorList>
    </citation>
    <scope>NUCLEOTIDE SEQUENCE</scope>
</reference>
<proteinExistence type="predicted"/>
<dbReference type="EMBL" id="UINC01149652">
    <property type="protein sequence ID" value="SVD42252.1"/>
    <property type="molecule type" value="Genomic_DNA"/>
</dbReference>
<accession>A0A382V6X5</accession>
<organism evidence="1">
    <name type="scientific">marine metagenome</name>
    <dbReference type="NCBI Taxonomy" id="408172"/>
    <lineage>
        <taxon>unclassified sequences</taxon>
        <taxon>metagenomes</taxon>
        <taxon>ecological metagenomes</taxon>
    </lineage>
</organism>